<dbReference type="Pfam" id="PF02774">
    <property type="entry name" value="Semialdhyde_dhC"/>
    <property type="match status" value="1"/>
</dbReference>
<name>A0A379A9Q6_ENTAG</name>
<dbReference type="AlphaFoldDB" id="A0A379A9Q6"/>
<organism evidence="2 3">
    <name type="scientific">Enterobacter agglomerans</name>
    <name type="common">Erwinia herbicola</name>
    <name type="synonym">Pantoea agglomerans</name>
    <dbReference type="NCBI Taxonomy" id="549"/>
    <lineage>
        <taxon>Bacteria</taxon>
        <taxon>Pseudomonadati</taxon>
        <taxon>Pseudomonadota</taxon>
        <taxon>Gammaproteobacteria</taxon>
        <taxon>Enterobacterales</taxon>
        <taxon>Erwiniaceae</taxon>
        <taxon>Pantoea</taxon>
        <taxon>Pantoea agglomerans group</taxon>
    </lineage>
</organism>
<dbReference type="GO" id="GO:0046983">
    <property type="term" value="F:protein dimerization activity"/>
    <property type="evidence" value="ECO:0007669"/>
    <property type="project" value="InterPro"/>
</dbReference>
<dbReference type="Proteomes" id="UP000254640">
    <property type="component" value="Unassembled WGS sequence"/>
</dbReference>
<evidence type="ECO:0000313" key="2">
    <source>
        <dbReference type="EMBL" id="SUB14611.1"/>
    </source>
</evidence>
<sequence length="49" mass="5583">MRVGALRCHSQAFTLKLKRDLPLAEIEQLLASHNEWVKVVPNDPRTDDA</sequence>
<evidence type="ECO:0000259" key="1">
    <source>
        <dbReference type="Pfam" id="PF02774"/>
    </source>
</evidence>
<gene>
    <name evidence="2" type="primary">asd_2</name>
    <name evidence="2" type="ORF">NCTC9381_00461</name>
</gene>
<dbReference type="Gene3D" id="3.30.360.10">
    <property type="entry name" value="Dihydrodipicolinate Reductase, domain 2"/>
    <property type="match status" value="1"/>
</dbReference>
<feature type="domain" description="Semialdehyde dehydrogenase dimerisation" evidence="1">
    <location>
        <begin position="2"/>
        <end position="43"/>
    </location>
</feature>
<proteinExistence type="predicted"/>
<dbReference type="InterPro" id="IPR012280">
    <property type="entry name" value="Semialdhyde_DH_dimer_dom"/>
</dbReference>
<keyword evidence="2" id="KW-0560">Oxidoreductase</keyword>
<dbReference type="EMBL" id="UGSO01000001">
    <property type="protein sequence ID" value="SUB14611.1"/>
    <property type="molecule type" value="Genomic_DNA"/>
</dbReference>
<reference evidence="2 3" key="1">
    <citation type="submission" date="2018-06" db="EMBL/GenBank/DDBJ databases">
        <authorList>
            <consortium name="Pathogen Informatics"/>
            <person name="Doyle S."/>
        </authorList>
    </citation>
    <scope>NUCLEOTIDE SEQUENCE [LARGE SCALE GENOMIC DNA]</scope>
    <source>
        <strain evidence="2 3">NCTC9381</strain>
    </source>
</reference>
<dbReference type="GO" id="GO:0008652">
    <property type="term" value="P:amino acid biosynthetic process"/>
    <property type="evidence" value="ECO:0007669"/>
    <property type="project" value="InterPro"/>
</dbReference>
<dbReference type="EC" id="1.2.1.11" evidence="2"/>
<keyword evidence="3" id="KW-1185">Reference proteome</keyword>
<protein>
    <submittedName>
        <fullName evidence="2">Aspartate-semialdehyde dehydrogenase</fullName>
        <ecNumber evidence="2">1.2.1.11</ecNumber>
    </submittedName>
</protein>
<dbReference type="SUPFAM" id="SSF55347">
    <property type="entry name" value="Glyceraldehyde-3-phosphate dehydrogenase-like, C-terminal domain"/>
    <property type="match status" value="1"/>
</dbReference>
<accession>A0A379A9Q6</accession>
<dbReference type="GO" id="GO:0004073">
    <property type="term" value="F:aspartate-semialdehyde dehydrogenase activity"/>
    <property type="evidence" value="ECO:0007669"/>
    <property type="project" value="UniProtKB-EC"/>
</dbReference>
<evidence type="ECO:0000313" key="3">
    <source>
        <dbReference type="Proteomes" id="UP000254640"/>
    </source>
</evidence>